<dbReference type="Gene3D" id="1.20.1720.10">
    <property type="entry name" value="Multidrug resistance protein D"/>
    <property type="match status" value="1"/>
</dbReference>
<feature type="transmembrane region" description="Helical" evidence="7">
    <location>
        <begin position="50"/>
        <end position="69"/>
    </location>
</feature>
<keyword evidence="2" id="KW-0813">Transport</keyword>
<feature type="transmembrane region" description="Helical" evidence="7">
    <location>
        <begin position="444"/>
        <end position="463"/>
    </location>
</feature>
<evidence type="ECO:0000256" key="4">
    <source>
        <dbReference type="ARBA" id="ARBA00022692"/>
    </source>
</evidence>
<feature type="transmembrane region" description="Helical" evidence="7">
    <location>
        <begin position="413"/>
        <end position="432"/>
    </location>
</feature>
<evidence type="ECO:0000256" key="3">
    <source>
        <dbReference type="ARBA" id="ARBA00022475"/>
    </source>
</evidence>
<dbReference type="AlphaFoldDB" id="A0A147EWL6"/>
<evidence type="ECO:0000259" key="8">
    <source>
        <dbReference type="PROSITE" id="PS50850"/>
    </source>
</evidence>
<dbReference type="OrthoDB" id="3218494at2"/>
<sequence>MTPTAQPTRPAHTGALLTTVFVAQFLVALDVALLNVALPAISTDLRMSGSVLQWVVNAYLLTFAGFMLLGGRLGDLRGRRSVLLAGLALFLVCSVWGALAGDAGSLIAARAGQGFAGALVAPQSLALITANLPEGAVRRRAFGLWAGAGAGGGAVGVVASGLLTQTFGWRAVLGANVPIVLIALAAVWVGVPRHERGVRPERLDVLGAVLVTTGVGAAVAAVATGSEDGWTAASTLLCAAAGVVLLIAFVIVEQRTAHPIMPLRLFRVRSLVGANVFGFFLSAGQLAAFYFCSLYIQQVWGIEPALAGVLFLPFSLFVVVGIAIAQRLAARVGMRTALLVHGIVGAAGLGWFSLMPAEFAFWQGIAGPSLLAAVGIGGAFMLLGSAGTSGVVPHDAGIASGVLNSSRQLGGTIGLAALVAVATATTGAAAATPVDALAQGYRAGLGYGAVLLAIGAVAAFAIVPRSARAD</sequence>
<dbReference type="EMBL" id="LDRT01000068">
    <property type="protein sequence ID" value="KTR93953.1"/>
    <property type="molecule type" value="Genomic_DNA"/>
</dbReference>
<feature type="domain" description="Major facilitator superfamily (MFS) profile" evidence="8">
    <location>
        <begin position="16"/>
        <end position="467"/>
    </location>
</feature>
<organism evidence="9 10">
    <name type="scientific">Microbacterium testaceum</name>
    <name type="common">Aureobacterium testaceum</name>
    <name type="synonym">Brevibacterium testaceum</name>
    <dbReference type="NCBI Taxonomy" id="2033"/>
    <lineage>
        <taxon>Bacteria</taxon>
        <taxon>Bacillati</taxon>
        <taxon>Actinomycetota</taxon>
        <taxon>Actinomycetes</taxon>
        <taxon>Micrococcales</taxon>
        <taxon>Microbacteriaceae</taxon>
        <taxon>Microbacterium</taxon>
    </lineage>
</organism>
<accession>A0A147EWL6</accession>
<dbReference type="PANTHER" id="PTHR42718:SF46">
    <property type="entry name" value="BLR6921 PROTEIN"/>
    <property type="match status" value="1"/>
</dbReference>
<evidence type="ECO:0000256" key="7">
    <source>
        <dbReference type="SAM" id="Phobius"/>
    </source>
</evidence>
<evidence type="ECO:0000313" key="9">
    <source>
        <dbReference type="EMBL" id="KTR93953.1"/>
    </source>
</evidence>
<dbReference type="Proteomes" id="UP000075025">
    <property type="component" value="Unassembled WGS sequence"/>
</dbReference>
<dbReference type="RefSeq" id="WP_058624042.1">
    <property type="nucleotide sequence ID" value="NZ_LDRT01000068.1"/>
</dbReference>
<evidence type="ECO:0000256" key="2">
    <source>
        <dbReference type="ARBA" id="ARBA00022448"/>
    </source>
</evidence>
<feature type="transmembrane region" description="Helical" evidence="7">
    <location>
        <begin position="272"/>
        <end position="296"/>
    </location>
</feature>
<dbReference type="GO" id="GO:0022857">
    <property type="term" value="F:transmembrane transporter activity"/>
    <property type="evidence" value="ECO:0007669"/>
    <property type="project" value="InterPro"/>
</dbReference>
<proteinExistence type="predicted"/>
<keyword evidence="4 7" id="KW-0812">Transmembrane</keyword>
<feature type="transmembrane region" description="Helical" evidence="7">
    <location>
        <begin position="142"/>
        <end position="163"/>
    </location>
</feature>
<dbReference type="InterPro" id="IPR011701">
    <property type="entry name" value="MFS"/>
</dbReference>
<feature type="transmembrane region" description="Helical" evidence="7">
    <location>
        <begin position="203"/>
        <end position="223"/>
    </location>
</feature>
<dbReference type="InterPro" id="IPR036259">
    <property type="entry name" value="MFS_trans_sf"/>
</dbReference>
<dbReference type="CDD" id="cd17321">
    <property type="entry name" value="MFS_MMR_MDR_like"/>
    <property type="match status" value="1"/>
</dbReference>
<comment type="caution">
    <text evidence="9">The sequence shown here is derived from an EMBL/GenBank/DDBJ whole genome shotgun (WGS) entry which is preliminary data.</text>
</comment>
<name>A0A147EWL6_MICTE</name>
<evidence type="ECO:0000313" key="10">
    <source>
        <dbReference type="Proteomes" id="UP000075025"/>
    </source>
</evidence>
<keyword evidence="5 7" id="KW-1133">Transmembrane helix</keyword>
<dbReference type="Pfam" id="PF07690">
    <property type="entry name" value="MFS_1"/>
    <property type="match status" value="1"/>
</dbReference>
<protein>
    <submittedName>
        <fullName evidence="9">MFS transporter</fullName>
    </submittedName>
</protein>
<dbReference type="PATRIC" id="fig|2033.6.peg.3289"/>
<feature type="transmembrane region" description="Helical" evidence="7">
    <location>
        <begin position="337"/>
        <end position="354"/>
    </location>
</feature>
<feature type="transmembrane region" description="Helical" evidence="7">
    <location>
        <begin position="111"/>
        <end position="130"/>
    </location>
</feature>
<evidence type="ECO:0000256" key="1">
    <source>
        <dbReference type="ARBA" id="ARBA00004651"/>
    </source>
</evidence>
<feature type="transmembrane region" description="Helical" evidence="7">
    <location>
        <begin position="229"/>
        <end position="252"/>
    </location>
</feature>
<keyword evidence="6 7" id="KW-0472">Membrane</keyword>
<gene>
    <name evidence="9" type="ORF">NS220_10755</name>
</gene>
<feature type="transmembrane region" description="Helical" evidence="7">
    <location>
        <begin position="302"/>
        <end position="325"/>
    </location>
</feature>
<feature type="transmembrane region" description="Helical" evidence="7">
    <location>
        <begin position="360"/>
        <end position="383"/>
    </location>
</feature>
<dbReference type="PANTHER" id="PTHR42718">
    <property type="entry name" value="MAJOR FACILITATOR SUPERFAMILY MULTIDRUG TRANSPORTER MFSC"/>
    <property type="match status" value="1"/>
</dbReference>
<dbReference type="Gene3D" id="1.20.1250.20">
    <property type="entry name" value="MFS general substrate transporter like domains"/>
    <property type="match status" value="1"/>
</dbReference>
<dbReference type="GO" id="GO:0005886">
    <property type="term" value="C:plasma membrane"/>
    <property type="evidence" value="ECO:0007669"/>
    <property type="project" value="UniProtKB-SubCell"/>
</dbReference>
<reference evidence="9 10" key="1">
    <citation type="journal article" date="2016" name="Front. Microbiol.">
        <title>Genomic Resource of Rice Seed Associated Bacteria.</title>
        <authorList>
            <person name="Midha S."/>
            <person name="Bansal K."/>
            <person name="Sharma S."/>
            <person name="Kumar N."/>
            <person name="Patil P.P."/>
            <person name="Chaudhry V."/>
            <person name="Patil P.B."/>
        </authorList>
    </citation>
    <scope>NUCLEOTIDE SEQUENCE [LARGE SCALE GENOMIC DNA]</scope>
    <source>
        <strain evidence="9 10">NS220</strain>
    </source>
</reference>
<keyword evidence="3" id="KW-1003">Cell membrane</keyword>
<evidence type="ECO:0000256" key="5">
    <source>
        <dbReference type="ARBA" id="ARBA00022989"/>
    </source>
</evidence>
<feature type="transmembrane region" description="Helical" evidence="7">
    <location>
        <begin position="169"/>
        <end position="191"/>
    </location>
</feature>
<feature type="transmembrane region" description="Helical" evidence="7">
    <location>
        <begin position="81"/>
        <end position="99"/>
    </location>
</feature>
<dbReference type="InterPro" id="IPR020846">
    <property type="entry name" value="MFS_dom"/>
</dbReference>
<evidence type="ECO:0000256" key="6">
    <source>
        <dbReference type="ARBA" id="ARBA00023136"/>
    </source>
</evidence>
<dbReference type="PROSITE" id="PS50850">
    <property type="entry name" value="MFS"/>
    <property type="match status" value="1"/>
</dbReference>
<feature type="transmembrane region" description="Helical" evidence="7">
    <location>
        <begin position="15"/>
        <end position="38"/>
    </location>
</feature>
<dbReference type="SUPFAM" id="SSF103473">
    <property type="entry name" value="MFS general substrate transporter"/>
    <property type="match status" value="1"/>
</dbReference>
<comment type="subcellular location">
    <subcellularLocation>
        <location evidence="1">Cell membrane</location>
        <topology evidence="1">Multi-pass membrane protein</topology>
    </subcellularLocation>
</comment>